<dbReference type="KEGG" id="fma:FMG_P0124"/>
<name>B0S4I2_FINM2</name>
<dbReference type="HOGENOM" id="CLU_1123237_0_0_9"/>
<dbReference type="SUPFAM" id="SSF63817">
    <property type="entry name" value="Sortase"/>
    <property type="match status" value="1"/>
</dbReference>
<feature type="active site" description="Proton donor/acceptor" evidence="2">
    <location>
        <position position="119"/>
    </location>
</feature>
<dbReference type="Proteomes" id="UP000001319">
    <property type="component" value="Plasmid pFMC"/>
</dbReference>
<dbReference type="InterPro" id="IPR042002">
    <property type="entry name" value="Sortase_C"/>
</dbReference>
<dbReference type="CDD" id="cd05827">
    <property type="entry name" value="Sortase_C"/>
    <property type="match status" value="1"/>
</dbReference>
<proteinExistence type="predicted"/>
<evidence type="ECO:0000256" key="3">
    <source>
        <dbReference type="SAM" id="Phobius"/>
    </source>
</evidence>
<dbReference type="eggNOG" id="COG3764">
    <property type="taxonomic scope" value="Bacteria"/>
</dbReference>
<organism evidence="4 5">
    <name type="scientific">Finegoldia magna (strain ATCC 29328 / DSM 20472 / WAL 2508)</name>
    <name type="common">Peptostreptococcus magnus</name>
    <dbReference type="NCBI Taxonomy" id="334413"/>
    <lineage>
        <taxon>Bacteria</taxon>
        <taxon>Bacillati</taxon>
        <taxon>Bacillota</taxon>
        <taxon>Tissierellia</taxon>
        <taxon>Tissierellales</taxon>
        <taxon>Peptoniphilaceae</taxon>
        <taxon>Finegoldia</taxon>
    </lineage>
</organism>
<feature type="transmembrane region" description="Helical" evidence="3">
    <location>
        <begin position="7"/>
        <end position="25"/>
    </location>
</feature>
<dbReference type="Pfam" id="PF04203">
    <property type="entry name" value="Sortase"/>
    <property type="match status" value="1"/>
</dbReference>
<keyword evidence="5" id="KW-1185">Reference proteome</keyword>
<feature type="active site" description="Acyl-thioester intermediate" evidence="2">
    <location>
        <position position="184"/>
    </location>
</feature>
<geneLocation type="plasmid" evidence="4 5">
    <name>pFMC</name>
</geneLocation>
<dbReference type="EMBL" id="AP008972">
    <property type="protein sequence ID" value="BAG09173.1"/>
    <property type="molecule type" value="Genomic_DNA"/>
</dbReference>
<accession>B0S4I2</accession>
<sequence length="247" mass="28478">MKNLRNYISSFILIVIMFVSAFYLYNIEVVSKNQERLKIEEFNKRLDNIKVEEKKDNSSLSVAKALNTPVGILNVPDINLNTTIYNNSLEKSLNEGCGIIEGTGDILDTKGQNTILTSHNGSSVKDLFTNLDRLKIGNKFYIKTTDNKIREYTIIDKKVVSPASELQYFKKPNKDEKYITLRTCTPTGINSHRLHVLGRFNKEIKKIPSPKFILSKFEIFLIIIFLICLILLISNIRQFLKNKRKER</sequence>
<evidence type="ECO:0000256" key="1">
    <source>
        <dbReference type="ARBA" id="ARBA00022801"/>
    </source>
</evidence>
<dbReference type="Gene3D" id="2.40.260.10">
    <property type="entry name" value="Sortase"/>
    <property type="match status" value="1"/>
</dbReference>
<dbReference type="GO" id="GO:0016787">
    <property type="term" value="F:hydrolase activity"/>
    <property type="evidence" value="ECO:0007669"/>
    <property type="project" value="UniProtKB-KW"/>
</dbReference>
<keyword evidence="1" id="KW-0378">Hydrolase</keyword>
<dbReference type="MEROPS" id="C60.001"/>
<dbReference type="AlphaFoldDB" id="B0S4I2"/>
<dbReference type="RefSeq" id="WP_012289936.1">
    <property type="nucleotide sequence ID" value="NC_010371.1"/>
</dbReference>
<keyword evidence="3" id="KW-0812">Transmembrane</keyword>
<dbReference type="InterPro" id="IPR005754">
    <property type="entry name" value="Sortase"/>
</dbReference>
<evidence type="ECO:0000256" key="2">
    <source>
        <dbReference type="PIRSR" id="PIRSR605754-1"/>
    </source>
</evidence>
<gene>
    <name evidence="4" type="ordered locus">FMG_P0124</name>
</gene>
<reference evidence="4 5" key="1">
    <citation type="journal article" date="2008" name="DNA Res.">
        <title>Complete genome sequence of Finegoldia magna, an anaerobic opportunistic pathogen.</title>
        <authorList>
            <person name="Goto T."/>
            <person name="Yamashita A."/>
            <person name="Hirakawa H."/>
            <person name="Matsutani M."/>
            <person name="Todo K."/>
            <person name="Ohshima K."/>
            <person name="Toh H."/>
            <person name="Miyamoto K."/>
            <person name="Kuhara S."/>
            <person name="Hattori M."/>
            <person name="Shimizu T."/>
            <person name="Akimoto S."/>
        </authorList>
    </citation>
    <scope>NUCLEOTIDE SEQUENCE [LARGE SCALE GENOMIC DNA]</scope>
    <source>
        <strain evidence="5">ATCC 29328 / DSM 20472 / WAL 2508</strain>
        <plasmid evidence="4 5">pFMC</plasmid>
    </source>
</reference>
<evidence type="ECO:0000313" key="4">
    <source>
        <dbReference type="EMBL" id="BAG09173.1"/>
    </source>
</evidence>
<keyword evidence="3" id="KW-1133">Transmembrane helix</keyword>
<keyword evidence="4" id="KW-0614">Plasmid</keyword>
<keyword evidence="3" id="KW-0472">Membrane</keyword>
<dbReference type="InterPro" id="IPR023365">
    <property type="entry name" value="Sortase_dom-sf"/>
</dbReference>
<protein>
    <submittedName>
        <fullName evidence="4">Sortase family protein</fullName>
    </submittedName>
</protein>
<evidence type="ECO:0000313" key="5">
    <source>
        <dbReference type="Proteomes" id="UP000001319"/>
    </source>
</evidence>
<feature type="transmembrane region" description="Helical" evidence="3">
    <location>
        <begin position="219"/>
        <end position="240"/>
    </location>
</feature>
<dbReference type="NCBIfam" id="TIGR01076">
    <property type="entry name" value="sortase_fam"/>
    <property type="match status" value="1"/>
</dbReference>